<gene>
    <name evidence="2" type="ORF">FRX31_034432</name>
</gene>
<evidence type="ECO:0000313" key="2">
    <source>
        <dbReference type="EMBL" id="KAF5175980.1"/>
    </source>
</evidence>
<protein>
    <submittedName>
        <fullName evidence="2">Uncharacterized protein</fullName>
    </submittedName>
</protein>
<evidence type="ECO:0000256" key="1">
    <source>
        <dbReference type="SAM" id="MobiDB-lite"/>
    </source>
</evidence>
<comment type="caution">
    <text evidence="2">The sequence shown here is derived from an EMBL/GenBank/DDBJ whole genome shotgun (WGS) entry which is preliminary data.</text>
</comment>
<feature type="non-terminal residue" evidence="2">
    <location>
        <position position="1"/>
    </location>
</feature>
<dbReference type="EMBL" id="JABWDY010043357">
    <property type="protein sequence ID" value="KAF5175980.1"/>
    <property type="molecule type" value="Genomic_DNA"/>
</dbReference>
<accession>A0A7J6UUR1</accession>
<dbReference type="AlphaFoldDB" id="A0A7J6UUR1"/>
<organism evidence="2 3">
    <name type="scientific">Thalictrum thalictroides</name>
    <name type="common">Rue-anemone</name>
    <name type="synonym">Anemone thalictroides</name>
    <dbReference type="NCBI Taxonomy" id="46969"/>
    <lineage>
        <taxon>Eukaryota</taxon>
        <taxon>Viridiplantae</taxon>
        <taxon>Streptophyta</taxon>
        <taxon>Embryophyta</taxon>
        <taxon>Tracheophyta</taxon>
        <taxon>Spermatophyta</taxon>
        <taxon>Magnoliopsida</taxon>
        <taxon>Ranunculales</taxon>
        <taxon>Ranunculaceae</taxon>
        <taxon>Thalictroideae</taxon>
        <taxon>Thalictrum</taxon>
    </lineage>
</organism>
<reference evidence="2 3" key="1">
    <citation type="submission" date="2020-06" db="EMBL/GenBank/DDBJ databases">
        <title>Transcriptomic and genomic resources for Thalictrum thalictroides and T. hernandezii: Facilitating candidate gene discovery in an emerging model plant lineage.</title>
        <authorList>
            <person name="Arias T."/>
            <person name="Riano-Pachon D.M."/>
            <person name="Di Stilio V.S."/>
        </authorList>
    </citation>
    <scope>NUCLEOTIDE SEQUENCE [LARGE SCALE GENOMIC DNA]</scope>
    <source>
        <strain evidence="3">cv. WT478/WT964</strain>
        <tissue evidence="2">Leaves</tissue>
    </source>
</reference>
<name>A0A7J6UUR1_THATH</name>
<evidence type="ECO:0000313" key="3">
    <source>
        <dbReference type="Proteomes" id="UP000554482"/>
    </source>
</evidence>
<dbReference type="Proteomes" id="UP000554482">
    <property type="component" value="Unassembled WGS sequence"/>
</dbReference>
<feature type="region of interest" description="Disordered" evidence="1">
    <location>
        <begin position="27"/>
        <end position="50"/>
    </location>
</feature>
<proteinExistence type="predicted"/>
<sequence length="63" mass="7198">RRVFITLIDVEPEDSVNVDILTESTKEVTQSENSWSKQSNLDSVRSNGEGSACQIDQWELRTR</sequence>
<feature type="compositionally biased region" description="Polar residues" evidence="1">
    <location>
        <begin position="27"/>
        <end position="49"/>
    </location>
</feature>
<keyword evidence="3" id="KW-1185">Reference proteome</keyword>